<comment type="caution">
    <text evidence="2">The sequence shown here is derived from an EMBL/GenBank/DDBJ whole genome shotgun (WGS) entry which is preliminary data.</text>
</comment>
<feature type="region of interest" description="Disordered" evidence="1">
    <location>
        <begin position="15"/>
        <end position="42"/>
    </location>
</feature>
<proteinExistence type="predicted"/>
<dbReference type="AlphaFoldDB" id="A0A392T6J5"/>
<evidence type="ECO:0000313" key="2">
    <source>
        <dbReference type="EMBL" id="MCI56649.1"/>
    </source>
</evidence>
<organism evidence="2 3">
    <name type="scientific">Trifolium medium</name>
    <dbReference type="NCBI Taxonomy" id="97028"/>
    <lineage>
        <taxon>Eukaryota</taxon>
        <taxon>Viridiplantae</taxon>
        <taxon>Streptophyta</taxon>
        <taxon>Embryophyta</taxon>
        <taxon>Tracheophyta</taxon>
        <taxon>Spermatophyta</taxon>
        <taxon>Magnoliopsida</taxon>
        <taxon>eudicotyledons</taxon>
        <taxon>Gunneridae</taxon>
        <taxon>Pentapetalae</taxon>
        <taxon>rosids</taxon>
        <taxon>fabids</taxon>
        <taxon>Fabales</taxon>
        <taxon>Fabaceae</taxon>
        <taxon>Papilionoideae</taxon>
        <taxon>50 kb inversion clade</taxon>
        <taxon>NPAAA clade</taxon>
        <taxon>Hologalegina</taxon>
        <taxon>IRL clade</taxon>
        <taxon>Trifolieae</taxon>
        <taxon>Trifolium</taxon>
    </lineage>
</organism>
<accession>A0A392T6J5</accession>
<feature type="non-terminal residue" evidence="2">
    <location>
        <position position="1"/>
    </location>
</feature>
<keyword evidence="3" id="KW-1185">Reference proteome</keyword>
<dbReference type="EMBL" id="LXQA010515706">
    <property type="protein sequence ID" value="MCI56649.1"/>
    <property type="molecule type" value="Genomic_DNA"/>
</dbReference>
<protein>
    <submittedName>
        <fullName evidence="2">Uncharacterized protein</fullName>
    </submittedName>
</protein>
<evidence type="ECO:0000256" key="1">
    <source>
        <dbReference type="SAM" id="MobiDB-lite"/>
    </source>
</evidence>
<dbReference type="Proteomes" id="UP000265520">
    <property type="component" value="Unassembled WGS sequence"/>
</dbReference>
<name>A0A392T6J5_9FABA</name>
<sequence>DSILEKPELGLLAEREMARSGEQSQKLLSEFQDTLAERGMAR</sequence>
<reference evidence="2 3" key="1">
    <citation type="journal article" date="2018" name="Front. Plant Sci.">
        <title>Red Clover (Trifolium pratense) and Zigzag Clover (T. medium) - A Picture of Genomic Similarities and Differences.</title>
        <authorList>
            <person name="Dluhosova J."/>
            <person name="Istvanek J."/>
            <person name="Nedelnik J."/>
            <person name="Repkova J."/>
        </authorList>
    </citation>
    <scope>NUCLEOTIDE SEQUENCE [LARGE SCALE GENOMIC DNA]</scope>
    <source>
        <strain evidence="3">cv. 10/8</strain>
        <tissue evidence="2">Leaf</tissue>
    </source>
</reference>
<evidence type="ECO:0000313" key="3">
    <source>
        <dbReference type="Proteomes" id="UP000265520"/>
    </source>
</evidence>